<evidence type="ECO:0000313" key="2">
    <source>
        <dbReference type="Proteomes" id="UP000631114"/>
    </source>
</evidence>
<protein>
    <submittedName>
        <fullName evidence="1">Uncharacterized protein</fullName>
    </submittedName>
</protein>
<accession>A0A835LLA2</accession>
<sequence>MATQKILNFELKAQTGILVRLNQIDDILLSLFGCPVVHWSSNEIFIEGLGIDHHSHQDGGAKVRTYAPLCTLIQMGNLAQYDDPCITGACIPSFVVQLSYPNDIVKLKVVSEKNIPYKKFDFKYFNFHCADRSHLKRKLDLEFLPPE</sequence>
<dbReference type="AlphaFoldDB" id="A0A835LLA2"/>
<reference evidence="1 2" key="1">
    <citation type="submission" date="2020-10" db="EMBL/GenBank/DDBJ databases">
        <title>The Coptis chinensis genome and diversification of protoberbering-type alkaloids.</title>
        <authorList>
            <person name="Wang B."/>
            <person name="Shu S."/>
            <person name="Song C."/>
            <person name="Liu Y."/>
        </authorList>
    </citation>
    <scope>NUCLEOTIDE SEQUENCE [LARGE SCALE GENOMIC DNA]</scope>
    <source>
        <strain evidence="1">HL-2020</strain>
        <tissue evidence="1">Leaf</tissue>
    </source>
</reference>
<comment type="caution">
    <text evidence="1">The sequence shown here is derived from an EMBL/GenBank/DDBJ whole genome shotgun (WGS) entry which is preliminary data.</text>
</comment>
<keyword evidence="2" id="KW-1185">Reference proteome</keyword>
<gene>
    <name evidence="1" type="ORF">IFM89_012876</name>
</gene>
<organism evidence="1 2">
    <name type="scientific">Coptis chinensis</name>
    <dbReference type="NCBI Taxonomy" id="261450"/>
    <lineage>
        <taxon>Eukaryota</taxon>
        <taxon>Viridiplantae</taxon>
        <taxon>Streptophyta</taxon>
        <taxon>Embryophyta</taxon>
        <taxon>Tracheophyta</taxon>
        <taxon>Spermatophyta</taxon>
        <taxon>Magnoliopsida</taxon>
        <taxon>Ranunculales</taxon>
        <taxon>Ranunculaceae</taxon>
        <taxon>Coptidoideae</taxon>
        <taxon>Coptis</taxon>
    </lineage>
</organism>
<proteinExistence type="predicted"/>
<dbReference type="EMBL" id="JADFTS010000007">
    <property type="protein sequence ID" value="KAF9596677.1"/>
    <property type="molecule type" value="Genomic_DNA"/>
</dbReference>
<evidence type="ECO:0000313" key="1">
    <source>
        <dbReference type="EMBL" id="KAF9596677.1"/>
    </source>
</evidence>
<dbReference type="Proteomes" id="UP000631114">
    <property type="component" value="Unassembled WGS sequence"/>
</dbReference>
<name>A0A835LLA2_9MAGN</name>